<comment type="caution">
    <text evidence="1">The sequence shown here is derived from an EMBL/GenBank/DDBJ whole genome shotgun (WGS) entry which is preliminary data.</text>
</comment>
<gene>
    <name evidence="1" type="ORF">CLG96_00260</name>
</gene>
<evidence type="ECO:0000313" key="1">
    <source>
        <dbReference type="EMBL" id="PTQ12645.1"/>
    </source>
</evidence>
<evidence type="ECO:0000313" key="2">
    <source>
        <dbReference type="Proteomes" id="UP000244162"/>
    </source>
</evidence>
<reference evidence="1 2" key="1">
    <citation type="submission" date="2017-09" db="EMBL/GenBank/DDBJ databases">
        <title>Sphingomonas panjinensis sp.nov., isolated from oil-contaminated soil.</title>
        <authorList>
            <person name="Wang L."/>
            <person name="Chen L."/>
        </authorList>
    </citation>
    <scope>NUCLEOTIDE SEQUENCE [LARGE SCALE GENOMIC DNA]</scope>
    <source>
        <strain evidence="1 2">FW-11</strain>
    </source>
</reference>
<dbReference type="AlphaFoldDB" id="A0A2T5G0F8"/>
<organism evidence="1 2">
    <name type="scientific">Sphingomonas oleivorans</name>
    <dbReference type="NCBI Taxonomy" id="1735121"/>
    <lineage>
        <taxon>Bacteria</taxon>
        <taxon>Pseudomonadati</taxon>
        <taxon>Pseudomonadota</taxon>
        <taxon>Alphaproteobacteria</taxon>
        <taxon>Sphingomonadales</taxon>
        <taxon>Sphingomonadaceae</taxon>
        <taxon>Sphingomonas</taxon>
    </lineage>
</organism>
<dbReference type="EMBL" id="NWBU01000004">
    <property type="protein sequence ID" value="PTQ12645.1"/>
    <property type="molecule type" value="Genomic_DNA"/>
</dbReference>
<dbReference type="OrthoDB" id="9153930at2"/>
<name>A0A2T5G0F8_9SPHN</name>
<dbReference type="InterPro" id="IPR032609">
    <property type="entry name" value="DUF4893"/>
</dbReference>
<keyword evidence="2" id="KW-1185">Reference proteome</keyword>
<proteinExistence type="predicted"/>
<dbReference type="Proteomes" id="UP000244162">
    <property type="component" value="Unassembled WGS sequence"/>
</dbReference>
<sequence length="219" mass="23667">MLCAALLPASLGLAGCSHGDRGGERPAVLPSPLAVPSAPPQVSGWRAVATEADRARLRNWRTAWMDALAKARNAGAGMRIVAQGALLAPDAALVDPAPPPGDYRCRVIKLGAQSAGLPDYIAYPYFACRIAGADGERSLRKLDGSQRPAGLIYPDSDRRMIFLGTMVLGDEKRGLAYGRDADRDMVGLVERVGPRRWRLVLPYPRWESTLDVIELLPRD</sequence>
<accession>A0A2T5G0F8</accession>
<dbReference type="Pfam" id="PF16233">
    <property type="entry name" value="DUF4893"/>
    <property type="match status" value="1"/>
</dbReference>
<protein>
    <submittedName>
        <fullName evidence="1">DUF4893 domain-containing protein</fullName>
    </submittedName>
</protein>